<dbReference type="PRINTS" id="PR00617">
    <property type="entry name" value="COPPERFIST"/>
</dbReference>
<dbReference type="SMART" id="SM00412">
    <property type="entry name" value="Cu_FIST"/>
    <property type="match status" value="1"/>
</dbReference>
<dbReference type="InterPro" id="IPR036395">
    <property type="entry name" value="Cu_fist_DNA-bd_dom_sf"/>
</dbReference>
<dbReference type="OrthoDB" id="5600085at2759"/>
<feature type="region of interest" description="Disordered" evidence="8">
    <location>
        <begin position="58"/>
        <end position="78"/>
    </location>
</feature>
<keyword evidence="2" id="KW-0479">Metal-binding</keyword>
<evidence type="ECO:0000256" key="2">
    <source>
        <dbReference type="ARBA" id="ARBA00022723"/>
    </source>
</evidence>
<comment type="subcellular location">
    <subcellularLocation>
        <location evidence="1">Nucleus</location>
    </subcellularLocation>
</comment>
<evidence type="ECO:0000313" key="11">
    <source>
        <dbReference type="Proteomes" id="UP000243052"/>
    </source>
</evidence>
<dbReference type="SMART" id="SM01090">
    <property type="entry name" value="Copper-fist"/>
    <property type="match status" value="1"/>
</dbReference>
<protein>
    <submittedName>
        <fullName evidence="10">HCL492Wp</fullName>
    </submittedName>
</protein>
<keyword evidence="7" id="KW-0539">Nucleus</keyword>
<organism evidence="10 11">
    <name type="scientific">Eremothecium sinecaudum</name>
    <dbReference type="NCBI Taxonomy" id="45286"/>
    <lineage>
        <taxon>Eukaryota</taxon>
        <taxon>Fungi</taxon>
        <taxon>Dikarya</taxon>
        <taxon>Ascomycota</taxon>
        <taxon>Saccharomycotina</taxon>
        <taxon>Saccharomycetes</taxon>
        <taxon>Saccharomycetales</taxon>
        <taxon>Saccharomycetaceae</taxon>
        <taxon>Eremothecium</taxon>
    </lineage>
</organism>
<keyword evidence="11" id="KW-1185">Reference proteome</keyword>
<dbReference type="STRING" id="45286.A0A109UY59"/>
<keyword evidence="3" id="KW-0862">Zinc</keyword>
<keyword evidence="6" id="KW-0804">Transcription</keyword>
<dbReference type="Pfam" id="PF00649">
    <property type="entry name" value="Copper-fist"/>
    <property type="match status" value="1"/>
</dbReference>
<evidence type="ECO:0000313" key="10">
    <source>
        <dbReference type="EMBL" id="AMD19659.1"/>
    </source>
</evidence>
<dbReference type="GeneID" id="28722864"/>
<keyword evidence="4" id="KW-0186">Copper</keyword>
<evidence type="ECO:0000256" key="6">
    <source>
        <dbReference type="ARBA" id="ARBA00023163"/>
    </source>
</evidence>
<sequence>MIIVDGDKYSCVACIRGHRSSTCRHTDRMLVKVRTRGRPSPMDIRKVIMVDANSKLATSDADSGEDESSSSGCCSGSVSTAVSGRELCTKMNKQPILFLKALETRKGLLVDGALKIMVEQKGPDSAKKFNFVSEKEFMLKHVDGYSGSDDDACSCKHRAKRQKVSSTENENGCAEKNYTPSSSSNGVLWPDPALAVNGSRPVLHDMVEAFTYKGVYLSTQCSCDDNLCQCANCLIHRKEEELNDFIQQSGIPLTSLGSGSNPHVYPLLDDREGQLTELTQEQQNGRAGSLTSLEHTENGEKHTAKVSSATCKCTPANCICLNCDEHPPEIISMNKILLQGLVNLKLKRKILIQYRGKLFPSKFWWDLLSVRLPSMSSEELESLDLLQWFDNILETHSTGLPSAEAILPELHDMLKDF</sequence>
<proteinExistence type="predicted"/>
<evidence type="ECO:0000256" key="1">
    <source>
        <dbReference type="ARBA" id="ARBA00004123"/>
    </source>
</evidence>
<dbReference type="AlphaFoldDB" id="A0A109UY59"/>
<evidence type="ECO:0000256" key="5">
    <source>
        <dbReference type="ARBA" id="ARBA00023015"/>
    </source>
</evidence>
<dbReference type="PANTHER" id="PTHR28088">
    <property type="entry name" value="TRANSCRIPTIONAL ACTIVATOR HAA1-RELATED"/>
    <property type="match status" value="1"/>
</dbReference>
<gene>
    <name evidence="10" type="ORF">AW171_hschr31500</name>
</gene>
<feature type="compositionally biased region" description="Low complexity" evidence="8">
    <location>
        <begin position="69"/>
        <end position="78"/>
    </location>
</feature>
<dbReference type="PROSITE" id="PS50073">
    <property type="entry name" value="COPPER_FIST_2"/>
    <property type="match status" value="1"/>
</dbReference>
<dbReference type="GO" id="GO:0045944">
    <property type="term" value="P:positive regulation of transcription by RNA polymerase II"/>
    <property type="evidence" value="ECO:0007669"/>
    <property type="project" value="TreeGrafter"/>
</dbReference>
<dbReference type="GO" id="GO:0005507">
    <property type="term" value="F:copper ion binding"/>
    <property type="evidence" value="ECO:0007669"/>
    <property type="project" value="InterPro"/>
</dbReference>
<dbReference type="GO" id="GO:0006879">
    <property type="term" value="P:intracellular iron ion homeostasis"/>
    <property type="evidence" value="ECO:0007669"/>
    <property type="project" value="TreeGrafter"/>
</dbReference>
<dbReference type="GO" id="GO:0000978">
    <property type="term" value="F:RNA polymerase II cis-regulatory region sequence-specific DNA binding"/>
    <property type="evidence" value="ECO:0007669"/>
    <property type="project" value="TreeGrafter"/>
</dbReference>
<dbReference type="FunFam" id="3.90.430.10:FF:000001">
    <property type="entry name" value="Copper fist DNA-binding protein"/>
    <property type="match status" value="1"/>
</dbReference>
<dbReference type="RefSeq" id="XP_017986655.1">
    <property type="nucleotide sequence ID" value="XM_018131457.1"/>
</dbReference>
<dbReference type="GO" id="GO:0006878">
    <property type="term" value="P:intracellular copper ion homeostasis"/>
    <property type="evidence" value="ECO:0007669"/>
    <property type="project" value="TreeGrafter"/>
</dbReference>
<dbReference type="PANTHER" id="PTHR28088:SF7">
    <property type="entry name" value="METAL-BINDING ACTIVATOR 1"/>
    <property type="match status" value="1"/>
</dbReference>
<evidence type="ECO:0000256" key="4">
    <source>
        <dbReference type="ARBA" id="ARBA00023008"/>
    </source>
</evidence>
<dbReference type="Gene3D" id="3.90.430.10">
    <property type="entry name" value="Copper fist DNA-binding domain"/>
    <property type="match status" value="1"/>
</dbReference>
<evidence type="ECO:0000256" key="3">
    <source>
        <dbReference type="ARBA" id="ARBA00022833"/>
    </source>
</evidence>
<dbReference type="EMBL" id="CP014243">
    <property type="protein sequence ID" value="AMD19659.1"/>
    <property type="molecule type" value="Genomic_DNA"/>
</dbReference>
<dbReference type="GO" id="GO:0000981">
    <property type="term" value="F:DNA-binding transcription factor activity, RNA polymerase II-specific"/>
    <property type="evidence" value="ECO:0007669"/>
    <property type="project" value="TreeGrafter"/>
</dbReference>
<dbReference type="InterPro" id="IPR001083">
    <property type="entry name" value="Cu_fist_DNA-bd_dom"/>
</dbReference>
<feature type="domain" description="Copper-fist" evidence="9">
    <location>
        <begin position="1"/>
        <end position="40"/>
    </location>
</feature>
<name>A0A109UY59_9SACH</name>
<evidence type="ECO:0000256" key="7">
    <source>
        <dbReference type="ARBA" id="ARBA00023242"/>
    </source>
</evidence>
<keyword evidence="5" id="KW-0805">Transcription regulation</keyword>
<accession>A0A109UY59</accession>
<dbReference type="InterPro" id="IPR051763">
    <property type="entry name" value="Copper_Homeo_Regul"/>
</dbReference>
<dbReference type="GO" id="GO:0005634">
    <property type="term" value="C:nucleus"/>
    <property type="evidence" value="ECO:0007669"/>
    <property type="project" value="UniProtKB-SubCell"/>
</dbReference>
<dbReference type="Proteomes" id="UP000243052">
    <property type="component" value="Chromosome iii"/>
</dbReference>
<reference evidence="10 11" key="1">
    <citation type="submission" date="2016-01" db="EMBL/GenBank/DDBJ databases">
        <title>Genome sequence of the yeast Holleya sinecauda.</title>
        <authorList>
            <person name="Dietrich F.S."/>
        </authorList>
    </citation>
    <scope>NUCLEOTIDE SEQUENCE [LARGE SCALE GENOMIC DNA]</scope>
    <source>
        <strain evidence="10 11">ATCC 58844</strain>
    </source>
</reference>
<evidence type="ECO:0000259" key="9">
    <source>
        <dbReference type="PROSITE" id="PS50073"/>
    </source>
</evidence>
<dbReference type="SUPFAM" id="SSF57879">
    <property type="entry name" value="Zinc domain conserved in yeast copper-regulated transcription factors"/>
    <property type="match status" value="1"/>
</dbReference>
<evidence type="ECO:0000256" key="8">
    <source>
        <dbReference type="SAM" id="MobiDB-lite"/>
    </source>
</evidence>